<dbReference type="Pfam" id="PF04365">
    <property type="entry name" value="BrnT_toxin"/>
    <property type="match status" value="1"/>
</dbReference>
<accession>B3T6L0</accession>
<sequence length="101" mass="11612">MPGQPECSNILLVKCEWDEHKSAANKAKHGFSFEDAERFDWDTAITDPDVRKDYGEDREIAIGCLDRSICVLVYTKRGGIVRIISLRKANKRERKHYEEAA</sequence>
<evidence type="ECO:0000313" key="1">
    <source>
        <dbReference type="EMBL" id="ABZ08219.1"/>
    </source>
</evidence>
<proteinExistence type="predicted"/>
<dbReference type="InterPro" id="IPR038573">
    <property type="entry name" value="BrnT_sf"/>
</dbReference>
<reference evidence="1" key="1">
    <citation type="journal article" date="2008" name="ISME J.">
        <title>Genomic patterns of recombination, clonal divergence and environment in marine microbial populations.</title>
        <authorList>
            <person name="Konstantinidis K.T."/>
            <person name="Delong E.F."/>
        </authorList>
    </citation>
    <scope>NUCLEOTIDE SEQUENCE</scope>
</reference>
<dbReference type="EMBL" id="EU016624">
    <property type="protein sequence ID" value="ABZ08219.1"/>
    <property type="molecule type" value="Genomic_DNA"/>
</dbReference>
<organism evidence="1">
    <name type="scientific">uncultured marine microorganism HF4000_APKG2J17</name>
    <dbReference type="NCBI Taxonomy" id="455546"/>
    <lineage>
        <taxon>unclassified sequences</taxon>
        <taxon>environmental samples</taxon>
    </lineage>
</organism>
<evidence type="ECO:0008006" key="2">
    <source>
        <dbReference type="Google" id="ProtNLM"/>
    </source>
</evidence>
<dbReference type="AlphaFoldDB" id="B3T6L0"/>
<dbReference type="Gene3D" id="3.10.450.530">
    <property type="entry name" value="Ribonuclease toxin, BrnT, of type II toxin-antitoxin system"/>
    <property type="match status" value="1"/>
</dbReference>
<name>B3T6L0_9ZZZZ</name>
<dbReference type="InterPro" id="IPR007460">
    <property type="entry name" value="BrnT_toxin"/>
</dbReference>
<gene>
    <name evidence="1" type="ORF">ALOHA_HF4000APKG2J17ctg1g26</name>
</gene>
<protein>
    <recommendedName>
        <fullName evidence="2">BrnT family toxin</fullName>
    </recommendedName>
</protein>